<dbReference type="InterPro" id="IPR054476">
    <property type="entry name" value="Ltn1_N"/>
</dbReference>
<evidence type="ECO:0000256" key="10">
    <source>
        <dbReference type="ARBA" id="ARBA00022737"/>
    </source>
</evidence>
<reference evidence="18 19" key="2">
    <citation type="journal article" date="2022" name="Mol. Biol. Evol.">
        <title>Comparative Genomics Reveals Insights into the Divergent Evolution of Astigmatic Mites and Household Pest Adaptations.</title>
        <authorList>
            <person name="Xiong Q."/>
            <person name="Wan A.T."/>
            <person name="Liu X."/>
            <person name="Fung C.S."/>
            <person name="Xiao X."/>
            <person name="Malainual N."/>
            <person name="Hou J."/>
            <person name="Wang L."/>
            <person name="Wang M."/>
            <person name="Yang K.Y."/>
            <person name="Cui Y."/>
            <person name="Leung E.L."/>
            <person name="Nong W."/>
            <person name="Shin S.K."/>
            <person name="Au S.W."/>
            <person name="Jeong K.Y."/>
            <person name="Chew F.T."/>
            <person name="Hui J.H."/>
            <person name="Leung T.F."/>
            <person name="Tungtrongchitr A."/>
            <person name="Zhong N."/>
            <person name="Liu Z."/>
            <person name="Tsui S.K."/>
        </authorList>
    </citation>
    <scope>NUCLEOTIDE SEQUENCE [LARGE SCALE GENOMIC DNA]</scope>
    <source>
        <strain evidence="18">Derp</strain>
    </source>
</reference>
<keyword evidence="13" id="KW-0862">Zinc</keyword>
<comment type="subcellular location">
    <subcellularLocation>
        <location evidence="2">Cytoplasm</location>
        <location evidence="2">Cytosol</location>
    </subcellularLocation>
</comment>
<reference evidence="18 19" key="1">
    <citation type="journal article" date="2018" name="J. Allergy Clin. Immunol.">
        <title>High-quality assembly of Dermatophagoides pteronyssinus genome and transcriptome reveals a wide range of novel allergens.</title>
        <authorList>
            <person name="Liu X.Y."/>
            <person name="Yang K.Y."/>
            <person name="Wang M.Q."/>
            <person name="Kwok J.S."/>
            <person name="Zeng X."/>
            <person name="Yang Z."/>
            <person name="Xiao X.J."/>
            <person name="Lau C.P."/>
            <person name="Li Y."/>
            <person name="Huang Z.M."/>
            <person name="Ba J.G."/>
            <person name="Yim A.K."/>
            <person name="Ouyang C.Y."/>
            <person name="Ngai S.M."/>
            <person name="Chan T.F."/>
            <person name="Leung E.L."/>
            <person name="Liu L."/>
            <person name="Liu Z.G."/>
            <person name="Tsui S.K."/>
        </authorList>
    </citation>
    <scope>NUCLEOTIDE SEQUENCE [LARGE SCALE GENOMIC DNA]</scope>
    <source>
        <strain evidence="18">Derp</strain>
    </source>
</reference>
<sequence>MSNRTKGNVKPSNSERASRLLTTNKFLSFSEASKNLSSVYKATDGGGGGGGTSGLKQNDSSTSAFDCEISSDFQQIFKHMAKKDVNTKIKAMEEFVELCHRKNPNELLNIARFWFRLYRKLANSLEWNIRNASHETQYEFISSLDKNLLMEYFEPSINNESSIDYRNGEISFQTLITMPAVMWNSCFDAYNQPFQSARNVFRYLFPRDKTINFLLDNCDSILNYCLYFLFNKIPIELFYNTSLPADSIRMFDDHQIGICLLGISTMINELLCFYKKNIDENNNVYKCLEKIFIRFNEEFVRCKGLMDDDNTDDNDQTSTTTTVKTLENRFEELEMSRKEKKRLNKKKDLLKNKQQEKIERKICSIWNSIKSNNDYIRIASFQALNAFTRLTSFFFDGNNSNEEPLFKQQRLLWFKLYKGNYFSTIMNGMVDSTIEIRGISWLLASHLLSNQNDLFNQLWSIVDRPNWLEKILKPFIVNGMKSSGSIIDFGIDRIGLKSYLALYPELSFEMDKYFSGLRLICPQYYQQQRFMIDFNDKINLITVFIRSFNQNQTSTTTQFYSIFDLFLRNLLISIDNIGLLTDMLFLIELFFNIINFALQESLLEESSCIEHLHCLLKRTMNNEKRDLYLRSQIYLNHLLLINRLMKRKQKFNEQLVTRLANVYEDLLTNYPDDNNLAILRFMTESFYHCNDGGYFSYDYYCNETELNFERNIWKLLKQQQQQRSDQKQVKFEPNDDQIELNLNREKLFENCLLLMTNNTTNDQSNETISLPDMIPTLFPHYIRILNKLIDQLNLMFETTLFESESISMEKSFEDKIRKTYLLLSHLQYITGSLTNSQPFNEHCSHWLLKIYSICSSFTNNDDRKWIKYRYMIIVGTKILDIYLVDMAKSESDSAEHLKLFLSKLDPFTFCIVINHLNQIENVQMSDLLRKTLKNYRKIIDDYFMKQEFRLSIIQQQMLMVFETLTIDKNRMDFETIILTELLNRIVINVVDQDDDETLKLSGLLIEKLCNHYKQIDNIVEHCFYQKFPKLLLNLYRKLLLSKNLLFLLENFSENFHKHSVMLLGKISEFLISKNPTTQNDDRIFDYIENVEEFFIETRSLMNEKYDYFEEILDQQTALQLAFILDNFLDFKIDFFLNESITNRIRKFINVLLNNSLLENHHHEELDKILKKFLENLNKKFQEISLKFQKTNDFSRLYNLYGISENITEFLLQFIDPNDDDDQDRYLKQISKWNVVEQYENIYKFLQINSIIVIIVRKLIDFCNCNNDYKKLFSITIKQLMNNFYLLDKFFILSKRWNLLSSLSSSSNELLTEIEMIMINMNDECKMKFKSILNDNDWIFDEIFQSFNVDQQQQPKLTLPFLAYCIEEYSSSNRLSLMNVCSKMTSVDWNLQWIQLIEDDDDDNFIDQTLHRIIEPLVIVEMLTTTNDDNQSDDQTNIVQHLTNFAELSNEIIYELLFTLNIALHKLPEMKNDSTKSYVQHVMKLLSKSNFSQYYLQKRTFPTITDSMQYRITFLIANLLQLFIERLINDDSSFGIDEFQMCISLYKHWCQLIFAIPDDQIQLDTAILCSKIFQSLSIFICSSQKWINDHHQDEIHLNIIESIRNFFAYHCLNMLLPLFIIISDMFDQDKPMFIELIHSLSKVLLCIDQETIQDIAMLELNQSLLMYNDDSLVEKRMKCLIDQLSTSTTTENESKLQLDYLQTDNGYYNFIIEHITPLLMKNDQDIIFTAYHLVSLACQSANWSSSSSKIINVENQNESLNEVTDITLSQLTSLNQDNDDNGDDDDDRYYPPKILMALLESLFSTINIDDLQSSTTTTFQAYLLIWTIYLRLLQKFPLKNYNQNNNNNDDIRSDLINYLVESNLYNEFFKNLFLLMNDSLDWNDVDRNYLQSIMQSITIDDEQQQVTNLNYNQLDCLEDSNRLLRLINGSKYQSNRNCRLAIFVYYQSLCHMANLIRSWFNSLKHQQKETVDYVTRRYFSPLLMEKELEQIRMVDQTKLGNIQIRFSRKLHEISAIYSLKEISFGIRFTFDTNYPLTTLSIQCFDKSGVSEDVCRKWLQRLTIFFNRMNCSILDGIIMIKPTMDKLFSSMEECMICLYVLYGLNAQLPRFKCPQCKKKFHTTCMRKWFQTHHSATCPQCKFEFQ</sequence>
<dbReference type="InterPro" id="IPR039795">
    <property type="entry name" value="LTN1/Rkr1"/>
</dbReference>
<dbReference type="InterPro" id="IPR013083">
    <property type="entry name" value="Znf_RING/FYVE/PHD"/>
</dbReference>
<evidence type="ECO:0000256" key="9">
    <source>
        <dbReference type="ARBA" id="ARBA00022723"/>
    </source>
</evidence>
<dbReference type="InterPro" id="IPR039804">
    <property type="entry name" value="RING-CH-C4HC3_LTN1"/>
</dbReference>
<accession>A0ABQ8J3N2</accession>
<evidence type="ECO:0000256" key="5">
    <source>
        <dbReference type="ARBA" id="ARBA00012483"/>
    </source>
</evidence>
<evidence type="ECO:0000256" key="14">
    <source>
        <dbReference type="ARBA" id="ARBA00032366"/>
    </source>
</evidence>
<evidence type="ECO:0000256" key="1">
    <source>
        <dbReference type="ARBA" id="ARBA00000900"/>
    </source>
</evidence>
<evidence type="ECO:0000256" key="12">
    <source>
        <dbReference type="ARBA" id="ARBA00022786"/>
    </source>
</evidence>
<dbReference type="SUPFAM" id="SSF57850">
    <property type="entry name" value="RING/U-box"/>
    <property type="match status" value="1"/>
</dbReference>
<evidence type="ECO:0000256" key="13">
    <source>
        <dbReference type="ARBA" id="ARBA00022833"/>
    </source>
</evidence>
<dbReference type="Proteomes" id="UP000887458">
    <property type="component" value="Unassembled WGS sequence"/>
</dbReference>
<evidence type="ECO:0000256" key="6">
    <source>
        <dbReference type="ARBA" id="ARBA00017157"/>
    </source>
</evidence>
<evidence type="ECO:0000256" key="16">
    <source>
        <dbReference type="SAM" id="Coils"/>
    </source>
</evidence>
<feature type="coiled-coil region" evidence="16">
    <location>
        <begin position="323"/>
        <end position="360"/>
    </location>
</feature>
<organism evidence="18 19">
    <name type="scientific">Dermatophagoides pteronyssinus</name>
    <name type="common">European house dust mite</name>
    <dbReference type="NCBI Taxonomy" id="6956"/>
    <lineage>
        <taxon>Eukaryota</taxon>
        <taxon>Metazoa</taxon>
        <taxon>Ecdysozoa</taxon>
        <taxon>Arthropoda</taxon>
        <taxon>Chelicerata</taxon>
        <taxon>Arachnida</taxon>
        <taxon>Acari</taxon>
        <taxon>Acariformes</taxon>
        <taxon>Sarcoptiformes</taxon>
        <taxon>Astigmata</taxon>
        <taxon>Psoroptidia</taxon>
        <taxon>Analgoidea</taxon>
        <taxon>Pyroglyphidae</taxon>
        <taxon>Dermatophagoidinae</taxon>
        <taxon>Dermatophagoides</taxon>
    </lineage>
</organism>
<dbReference type="EC" id="2.3.2.27" evidence="5"/>
<keyword evidence="9" id="KW-0479">Metal-binding</keyword>
<dbReference type="Pfam" id="PF23009">
    <property type="entry name" value="UBC_like"/>
    <property type="match status" value="1"/>
</dbReference>
<dbReference type="Gene3D" id="3.30.40.10">
    <property type="entry name" value="Zinc/RING finger domain, C3HC4 (zinc finger)"/>
    <property type="match status" value="1"/>
</dbReference>
<evidence type="ECO:0000256" key="15">
    <source>
        <dbReference type="PROSITE-ProRule" id="PRU00175"/>
    </source>
</evidence>
<comment type="pathway">
    <text evidence="3">Protein modification; protein ubiquitination.</text>
</comment>
<dbReference type="InterPro" id="IPR054477">
    <property type="entry name" value="LTN1_E3_ligase_6th"/>
</dbReference>
<keyword evidence="7" id="KW-0963">Cytoplasm</keyword>
<dbReference type="PANTHER" id="PTHR12389:SF0">
    <property type="entry name" value="E3 UBIQUITIN-PROTEIN LIGASE LISTERIN"/>
    <property type="match status" value="1"/>
</dbReference>
<evidence type="ECO:0000256" key="4">
    <source>
        <dbReference type="ARBA" id="ARBA00007997"/>
    </source>
</evidence>
<name>A0ABQ8J3N2_DERPT</name>
<feature type="domain" description="RING-type" evidence="17">
    <location>
        <begin position="2092"/>
        <end position="2139"/>
    </location>
</feature>
<dbReference type="PROSITE" id="PS50089">
    <property type="entry name" value="ZF_RING_2"/>
    <property type="match status" value="1"/>
</dbReference>
<keyword evidence="19" id="KW-1185">Reference proteome</keyword>
<comment type="catalytic activity">
    <reaction evidence="1">
        <text>S-ubiquitinyl-[E2 ubiquitin-conjugating enzyme]-L-cysteine + [acceptor protein]-L-lysine = [E2 ubiquitin-conjugating enzyme]-L-cysteine + N(6)-ubiquitinyl-[acceptor protein]-L-lysine.</text>
        <dbReference type="EC" id="2.3.2.27"/>
    </reaction>
</comment>
<keyword evidence="16" id="KW-0175">Coiled coil</keyword>
<evidence type="ECO:0000259" key="17">
    <source>
        <dbReference type="PROSITE" id="PS50089"/>
    </source>
</evidence>
<dbReference type="InterPro" id="IPR001841">
    <property type="entry name" value="Znf_RING"/>
</dbReference>
<dbReference type="EMBL" id="NJHN03000082">
    <property type="protein sequence ID" value="KAH9417056.1"/>
    <property type="molecule type" value="Genomic_DNA"/>
</dbReference>
<evidence type="ECO:0000313" key="18">
    <source>
        <dbReference type="EMBL" id="KAH9417056.1"/>
    </source>
</evidence>
<gene>
    <name evidence="18" type="primary">LTN1_2</name>
    <name evidence="18" type="ORF">DERP_013170</name>
</gene>
<keyword evidence="8" id="KW-0808">Transferase</keyword>
<proteinExistence type="inferred from homology"/>
<evidence type="ECO:0000256" key="2">
    <source>
        <dbReference type="ARBA" id="ARBA00004514"/>
    </source>
</evidence>
<keyword evidence="10" id="KW-0677">Repeat</keyword>
<dbReference type="Pfam" id="PF22958">
    <property type="entry name" value="Ltn1_1st"/>
    <property type="match status" value="1"/>
</dbReference>
<dbReference type="CDD" id="cd16491">
    <property type="entry name" value="RING-CH-C4HC3_LTN1"/>
    <property type="match status" value="1"/>
</dbReference>
<protein>
    <recommendedName>
        <fullName evidence="6">E3 ubiquitin-protein ligase listerin</fullName>
        <ecNumber evidence="5">2.3.2.27</ecNumber>
    </recommendedName>
    <alternativeName>
        <fullName evidence="14">RING-type E3 ubiquitin transferase listerin</fullName>
    </alternativeName>
</protein>
<dbReference type="Pfam" id="PF22999">
    <property type="entry name" value="LTN1_E3_ligase_6th"/>
    <property type="match status" value="1"/>
</dbReference>
<comment type="similarity">
    <text evidence="4">Belongs to the LTN1 family.</text>
</comment>
<keyword evidence="11 15" id="KW-0863">Zinc-finger</keyword>
<evidence type="ECO:0000256" key="3">
    <source>
        <dbReference type="ARBA" id="ARBA00004906"/>
    </source>
</evidence>
<evidence type="ECO:0000256" key="7">
    <source>
        <dbReference type="ARBA" id="ARBA00022490"/>
    </source>
</evidence>
<dbReference type="PANTHER" id="PTHR12389">
    <property type="entry name" value="ZINC FINGER PROTEIN 294"/>
    <property type="match status" value="1"/>
</dbReference>
<keyword evidence="12" id="KW-0833">Ubl conjugation pathway</keyword>
<evidence type="ECO:0000256" key="11">
    <source>
        <dbReference type="ARBA" id="ARBA00022771"/>
    </source>
</evidence>
<evidence type="ECO:0000313" key="19">
    <source>
        <dbReference type="Proteomes" id="UP000887458"/>
    </source>
</evidence>
<comment type="caution">
    <text evidence="18">The sequence shown here is derived from an EMBL/GenBank/DDBJ whole genome shotgun (WGS) entry which is preliminary data.</text>
</comment>
<dbReference type="InterPro" id="IPR054478">
    <property type="entry name" value="LTN1_UBC"/>
</dbReference>
<evidence type="ECO:0000256" key="8">
    <source>
        <dbReference type="ARBA" id="ARBA00022679"/>
    </source>
</evidence>